<evidence type="ECO:0000256" key="2">
    <source>
        <dbReference type="ARBA" id="ARBA00022475"/>
    </source>
</evidence>
<dbReference type="InterPro" id="IPR001460">
    <property type="entry name" value="PCN-bd_Tpept"/>
</dbReference>
<dbReference type="GO" id="GO:0008658">
    <property type="term" value="F:penicillin binding"/>
    <property type="evidence" value="ECO:0007669"/>
    <property type="project" value="InterPro"/>
</dbReference>
<dbReference type="SUPFAM" id="SSF56601">
    <property type="entry name" value="beta-lactamase/transpeptidase-like"/>
    <property type="match status" value="1"/>
</dbReference>
<evidence type="ECO:0000256" key="11">
    <source>
        <dbReference type="SAM" id="MobiDB-lite"/>
    </source>
</evidence>
<comment type="caution">
    <text evidence="13">The sequence shown here is derived from an EMBL/GenBank/DDBJ whole genome shotgun (WGS) entry which is preliminary data.</text>
</comment>
<dbReference type="PANTHER" id="PTHR32282:SF11">
    <property type="entry name" value="PENICILLIN-BINDING PROTEIN 1B"/>
    <property type="match status" value="1"/>
</dbReference>
<dbReference type="Pfam" id="PF00905">
    <property type="entry name" value="Transpeptidase"/>
    <property type="match status" value="1"/>
</dbReference>
<dbReference type="GO" id="GO:0009252">
    <property type="term" value="P:peptidoglycan biosynthetic process"/>
    <property type="evidence" value="ECO:0007669"/>
    <property type="project" value="UniProtKB-KW"/>
</dbReference>
<evidence type="ECO:0000256" key="8">
    <source>
        <dbReference type="ARBA" id="ARBA00023316"/>
    </source>
</evidence>
<keyword evidence="4" id="KW-0808">Transferase</keyword>
<accession>A0A645APS8</accession>
<evidence type="ECO:0000313" key="13">
    <source>
        <dbReference type="EMBL" id="MPM52873.1"/>
    </source>
</evidence>
<dbReference type="GO" id="GO:0016020">
    <property type="term" value="C:membrane"/>
    <property type="evidence" value="ECO:0007669"/>
    <property type="project" value="UniProtKB-SubCell"/>
</dbReference>
<feature type="region of interest" description="Disordered" evidence="11">
    <location>
        <begin position="471"/>
        <end position="493"/>
    </location>
</feature>
<evidence type="ECO:0000256" key="3">
    <source>
        <dbReference type="ARBA" id="ARBA00022676"/>
    </source>
</evidence>
<gene>
    <name evidence="13" type="ORF">SDC9_99637</name>
</gene>
<feature type="domain" description="Penicillin-binding protein transpeptidase" evidence="12">
    <location>
        <begin position="5"/>
        <end position="229"/>
    </location>
</feature>
<keyword evidence="6" id="KW-0573">Peptidoglycan synthesis</keyword>
<comment type="subcellular location">
    <subcellularLocation>
        <location evidence="1">Membrane</location>
    </subcellularLocation>
</comment>
<comment type="catalytic activity">
    <reaction evidence="10">
        <text>[GlcNAc-(1-&gt;4)-Mur2Ac(oyl-L-Ala-gamma-D-Glu-L-Lys-D-Ala-D-Ala)](n)-di-trans,octa-cis-undecaprenyl diphosphate + beta-D-GlcNAc-(1-&gt;4)-Mur2Ac(oyl-L-Ala-gamma-D-Glu-L-Lys-D-Ala-D-Ala)-di-trans,octa-cis-undecaprenyl diphosphate = [GlcNAc-(1-&gt;4)-Mur2Ac(oyl-L-Ala-gamma-D-Glu-L-Lys-D-Ala-D-Ala)](n+1)-di-trans,octa-cis-undecaprenyl diphosphate + di-trans,octa-cis-undecaprenyl diphosphate + H(+)</text>
        <dbReference type="Rhea" id="RHEA:23708"/>
        <dbReference type="Rhea" id="RHEA-COMP:9602"/>
        <dbReference type="Rhea" id="RHEA-COMP:9603"/>
        <dbReference type="ChEBI" id="CHEBI:15378"/>
        <dbReference type="ChEBI" id="CHEBI:58405"/>
        <dbReference type="ChEBI" id="CHEBI:60033"/>
        <dbReference type="ChEBI" id="CHEBI:78435"/>
        <dbReference type="EC" id="2.4.99.28"/>
    </reaction>
</comment>
<dbReference type="GO" id="GO:0008360">
    <property type="term" value="P:regulation of cell shape"/>
    <property type="evidence" value="ECO:0007669"/>
    <property type="project" value="UniProtKB-KW"/>
</dbReference>
<keyword evidence="3" id="KW-0328">Glycosyltransferase</keyword>
<evidence type="ECO:0000256" key="7">
    <source>
        <dbReference type="ARBA" id="ARBA00023136"/>
    </source>
</evidence>
<evidence type="ECO:0000256" key="5">
    <source>
        <dbReference type="ARBA" id="ARBA00022960"/>
    </source>
</evidence>
<keyword evidence="5" id="KW-0133">Cell shape</keyword>
<dbReference type="Gene3D" id="2.60.40.10">
    <property type="entry name" value="Immunoglobulins"/>
    <property type="match status" value="1"/>
</dbReference>
<evidence type="ECO:0000256" key="4">
    <source>
        <dbReference type="ARBA" id="ARBA00022679"/>
    </source>
</evidence>
<reference evidence="13" key="1">
    <citation type="submission" date="2019-08" db="EMBL/GenBank/DDBJ databases">
        <authorList>
            <person name="Kucharzyk K."/>
            <person name="Murdoch R.W."/>
            <person name="Higgins S."/>
            <person name="Loffler F."/>
        </authorList>
    </citation>
    <scope>NUCLEOTIDE SEQUENCE</scope>
</reference>
<dbReference type="InterPro" id="IPR013783">
    <property type="entry name" value="Ig-like_fold"/>
</dbReference>
<dbReference type="InterPro" id="IPR012338">
    <property type="entry name" value="Beta-lactam/transpept-like"/>
</dbReference>
<sequence>MAVDALRQPGSSIKPITYLAMIQRGYNPSSLLMDVETTFVENDKMEPYTPKNYDGKFHGPVTLRQSLGSSLNIPAVKSLAIVGLKNWLTLAYTMGLSTLEPTDTNLKTYGLSATLGGAEVHMIDLISAYSTFANGGLKVQPVSILKVEDKDGKVLYEYKPVEKERVISSGEAFIINNILSDNTARMLAFGANSLLNTGKPIAVKTGTTNNMKDNWTIGWSQNVIVASWVGNNDGSEMSYVASGITGASPIWRRIINEALNLGYKAPAWEVPDEVEELDVDAISGYRAHDDFPSKKEYVIKGSLPNTPDPVHRKVNVCKGDEGKLATDAKVAVGDFTEKEFVYLQEDDPVSQDGRNRWQEGIDAWIAGQTDPRYHTPNGYCGESSDVSVSLLKPNNETRYDSNNIEVQVKAGSDDGIDKVEIFVDGNVARTVEDKLEFTESLSLSTGRHQIYVKAYSRGGKTATSGTAKIGVNTDWQEPTPTPSPTPTMVVLPTATPTAPLSPVVIP</sequence>
<dbReference type="GO" id="GO:0030288">
    <property type="term" value="C:outer membrane-bounded periplasmic space"/>
    <property type="evidence" value="ECO:0007669"/>
    <property type="project" value="TreeGrafter"/>
</dbReference>
<organism evidence="13">
    <name type="scientific">bioreactor metagenome</name>
    <dbReference type="NCBI Taxonomy" id="1076179"/>
    <lineage>
        <taxon>unclassified sequences</taxon>
        <taxon>metagenomes</taxon>
        <taxon>ecological metagenomes</taxon>
    </lineage>
</organism>
<keyword evidence="2" id="KW-1003">Cell membrane</keyword>
<proteinExistence type="predicted"/>
<dbReference type="AlphaFoldDB" id="A0A645APS8"/>
<dbReference type="GO" id="GO:0008955">
    <property type="term" value="F:peptidoglycan glycosyltransferase activity"/>
    <property type="evidence" value="ECO:0007669"/>
    <property type="project" value="UniProtKB-EC"/>
</dbReference>
<evidence type="ECO:0000256" key="1">
    <source>
        <dbReference type="ARBA" id="ARBA00004370"/>
    </source>
</evidence>
<keyword evidence="8" id="KW-0961">Cell wall biogenesis/degradation</keyword>
<evidence type="ECO:0000259" key="12">
    <source>
        <dbReference type="Pfam" id="PF00905"/>
    </source>
</evidence>
<dbReference type="GO" id="GO:0071555">
    <property type="term" value="P:cell wall organization"/>
    <property type="evidence" value="ECO:0007669"/>
    <property type="project" value="UniProtKB-KW"/>
</dbReference>
<dbReference type="InterPro" id="IPR050396">
    <property type="entry name" value="Glycosyltr_51/Transpeptidase"/>
</dbReference>
<protein>
    <recommendedName>
        <fullName evidence="9">peptidoglycan glycosyltransferase</fullName>
        <ecNumber evidence="9">2.4.99.28</ecNumber>
    </recommendedName>
</protein>
<evidence type="ECO:0000256" key="10">
    <source>
        <dbReference type="ARBA" id="ARBA00049902"/>
    </source>
</evidence>
<dbReference type="PANTHER" id="PTHR32282">
    <property type="entry name" value="BINDING PROTEIN TRANSPEPTIDASE, PUTATIVE-RELATED"/>
    <property type="match status" value="1"/>
</dbReference>
<keyword evidence="7" id="KW-0472">Membrane</keyword>
<dbReference type="Gene3D" id="3.40.710.10">
    <property type="entry name" value="DD-peptidase/beta-lactamase superfamily"/>
    <property type="match status" value="1"/>
</dbReference>
<name>A0A645APS8_9ZZZZ</name>
<evidence type="ECO:0000256" key="6">
    <source>
        <dbReference type="ARBA" id="ARBA00022984"/>
    </source>
</evidence>
<dbReference type="EC" id="2.4.99.28" evidence="9"/>
<evidence type="ECO:0000256" key="9">
    <source>
        <dbReference type="ARBA" id="ARBA00044770"/>
    </source>
</evidence>
<dbReference type="EMBL" id="VSSQ01014069">
    <property type="protein sequence ID" value="MPM52873.1"/>
    <property type="molecule type" value="Genomic_DNA"/>
</dbReference>
<dbReference type="Pfam" id="PF17957">
    <property type="entry name" value="Big_7"/>
    <property type="match status" value="1"/>
</dbReference>